<dbReference type="GO" id="GO:0047429">
    <property type="term" value="F:nucleoside triphosphate diphosphatase activity"/>
    <property type="evidence" value="ECO:0007669"/>
    <property type="project" value="InterPro"/>
</dbReference>
<dbReference type="PATRIC" id="fig|1618570.3.peg.1426"/>
<dbReference type="InterPro" id="IPR003697">
    <property type="entry name" value="Maf-like"/>
</dbReference>
<dbReference type="InterPro" id="IPR029001">
    <property type="entry name" value="ITPase-like_fam"/>
</dbReference>
<reference evidence="3 4" key="1">
    <citation type="journal article" date="2015" name="Nature">
        <title>rRNA introns, odd ribosomes, and small enigmatic genomes across a large radiation of phyla.</title>
        <authorList>
            <person name="Brown C.T."/>
            <person name="Hug L.A."/>
            <person name="Thomas B.C."/>
            <person name="Sharon I."/>
            <person name="Castelle C.J."/>
            <person name="Singh A."/>
            <person name="Wilkins M.J."/>
            <person name="Williams K.H."/>
            <person name="Banfield J.F."/>
        </authorList>
    </citation>
    <scope>NUCLEOTIDE SEQUENCE [LARGE SCALE GENOMIC DNA]</scope>
</reference>
<comment type="caution">
    <text evidence="3">The sequence shown here is derived from an EMBL/GenBank/DDBJ whole genome shotgun (WGS) entry which is preliminary data.</text>
</comment>
<evidence type="ECO:0000256" key="1">
    <source>
        <dbReference type="ARBA" id="ARBA00001968"/>
    </source>
</evidence>
<feature type="non-terminal residue" evidence="3">
    <location>
        <position position="92"/>
    </location>
</feature>
<name>A0A0G0KYP5_9BACT</name>
<dbReference type="PANTHER" id="PTHR43213:SF5">
    <property type="entry name" value="BIFUNCTIONAL DTTP_UTP PYROPHOSPHATASE_METHYLTRANSFERASE PROTEIN-RELATED"/>
    <property type="match status" value="1"/>
</dbReference>
<evidence type="ECO:0000256" key="2">
    <source>
        <dbReference type="ARBA" id="ARBA00022801"/>
    </source>
</evidence>
<sequence length="92" mass="10281">MRKIILASTSPRRKELLEQIGLEFLIEPSGYEEDMNQKMSPEELARFLSHQKALDVAEKHKGEDSLVIGADTFIAFEGGVLGKPHTAEKAKE</sequence>
<evidence type="ECO:0000313" key="3">
    <source>
        <dbReference type="EMBL" id="KKQ83862.1"/>
    </source>
</evidence>
<evidence type="ECO:0000313" key="4">
    <source>
        <dbReference type="Proteomes" id="UP000034081"/>
    </source>
</evidence>
<gene>
    <name evidence="3" type="ORF">UT08_C0029G0010</name>
</gene>
<proteinExistence type="predicted"/>
<accession>A0A0G0KYP5</accession>
<organism evidence="3 4">
    <name type="scientific">Candidatus Woesebacteria bacterium GW2011_GWB1_38_8</name>
    <dbReference type="NCBI Taxonomy" id="1618570"/>
    <lineage>
        <taxon>Bacteria</taxon>
        <taxon>Candidatus Woeseibacteriota</taxon>
    </lineage>
</organism>
<dbReference type="EMBL" id="LBVL01000029">
    <property type="protein sequence ID" value="KKQ83862.1"/>
    <property type="molecule type" value="Genomic_DNA"/>
</dbReference>
<dbReference type="AlphaFoldDB" id="A0A0G0KYP5"/>
<protein>
    <submittedName>
        <fullName evidence="3">Septum formation protein Maf</fullName>
    </submittedName>
</protein>
<dbReference type="Proteomes" id="UP000034081">
    <property type="component" value="Unassembled WGS sequence"/>
</dbReference>
<dbReference type="SUPFAM" id="SSF52972">
    <property type="entry name" value="ITPase-like"/>
    <property type="match status" value="1"/>
</dbReference>
<dbReference type="Pfam" id="PF02545">
    <property type="entry name" value="Maf"/>
    <property type="match status" value="1"/>
</dbReference>
<dbReference type="Gene3D" id="3.90.950.10">
    <property type="match status" value="1"/>
</dbReference>
<comment type="cofactor">
    <cofactor evidence="1">
        <name>a divalent metal cation</name>
        <dbReference type="ChEBI" id="CHEBI:60240"/>
    </cofactor>
</comment>
<dbReference type="STRING" id="1618570.UT08_C0029G0010"/>
<keyword evidence="2" id="KW-0378">Hydrolase</keyword>
<dbReference type="PANTHER" id="PTHR43213">
    <property type="entry name" value="BIFUNCTIONAL DTTP/UTP PYROPHOSPHATASE/METHYLTRANSFERASE PROTEIN-RELATED"/>
    <property type="match status" value="1"/>
</dbReference>